<reference evidence="1 2" key="1">
    <citation type="submission" date="2013-11" db="EMBL/GenBank/DDBJ databases">
        <title>Genome sequencing of Stegodyphus mimosarum.</title>
        <authorList>
            <person name="Bechsgaard J."/>
        </authorList>
    </citation>
    <scope>NUCLEOTIDE SEQUENCE [LARGE SCALE GENOMIC DNA]</scope>
</reference>
<dbReference type="Proteomes" id="UP000054359">
    <property type="component" value="Unassembled WGS sequence"/>
</dbReference>
<proteinExistence type="predicted"/>
<dbReference type="AlphaFoldDB" id="A0A087TXY4"/>
<name>A0A087TXY4_STEMI</name>
<protein>
    <submittedName>
        <fullName evidence="1">Uncharacterized protein</fullName>
    </submittedName>
</protein>
<gene>
    <name evidence="1" type="ORF">X975_19647</name>
</gene>
<dbReference type="EMBL" id="KK117261">
    <property type="protein sequence ID" value="KFM69973.1"/>
    <property type="molecule type" value="Genomic_DNA"/>
</dbReference>
<feature type="non-terminal residue" evidence="1">
    <location>
        <position position="137"/>
    </location>
</feature>
<organism evidence="1 2">
    <name type="scientific">Stegodyphus mimosarum</name>
    <name type="common">African social velvet spider</name>
    <dbReference type="NCBI Taxonomy" id="407821"/>
    <lineage>
        <taxon>Eukaryota</taxon>
        <taxon>Metazoa</taxon>
        <taxon>Ecdysozoa</taxon>
        <taxon>Arthropoda</taxon>
        <taxon>Chelicerata</taxon>
        <taxon>Arachnida</taxon>
        <taxon>Araneae</taxon>
        <taxon>Araneomorphae</taxon>
        <taxon>Entelegynae</taxon>
        <taxon>Eresoidea</taxon>
        <taxon>Eresidae</taxon>
        <taxon>Stegodyphus</taxon>
    </lineage>
</organism>
<evidence type="ECO:0000313" key="1">
    <source>
        <dbReference type="EMBL" id="KFM69973.1"/>
    </source>
</evidence>
<keyword evidence="2" id="KW-1185">Reference proteome</keyword>
<evidence type="ECO:0000313" key="2">
    <source>
        <dbReference type="Proteomes" id="UP000054359"/>
    </source>
</evidence>
<sequence length="137" mass="15704">MAYQEMLKEVLVLQEMMSSTKDFLEGRDLTDEDIDFVKEKLSVASAAIHLINYNLKDDKGDSKDSIQIDEFSENEDEWGDQIDNIDDVIKVCDDVERDCQSEDPKSTPEVKNDDFERVISENGENILNENNLKLPVV</sequence>
<accession>A0A087TXY4</accession>